<evidence type="ECO:0000259" key="6">
    <source>
        <dbReference type="PROSITE" id="PS51360"/>
    </source>
</evidence>
<dbReference type="PANTHER" id="PTHR13115">
    <property type="entry name" value="RNA POLYMERASE-ASSOCIATED PROTEIN RTF1 HOMOLOG"/>
    <property type="match status" value="1"/>
</dbReference>
<keyword evidence="2" id="KW-0805">Transcription regulation</keyword>
<evidence type="ECO:0000313" key="8">
    <source>
        <dbReference type="Proteomes" id="UP000007148"/>
    </source>
</evidence>
<protein>
    <recommendedName>
        <fullName evidence="6">Plus3 domain-containing protein</fullName>
    </recommendedName>
</protein>
<dbReference type="InterPro" id="IPR004343">
    <property type="entry name" value="Plus-3_dom"/>
</dbReference>
<feature type="region of interest" description="Disordered" evidence="5">
    <location>
        <begin position="104"/>
        <end position="206"/>
    </location>
</feature>
<feature type="compositionally biased region" description="Basic and acidic residues" evidence="5">
    <location>
        <begin position="412"/>
        <end position="426"/>
    </location>
</feature>
<dbReference type="HOGENOM" id="CLU_036626_0_0_1"/>
<dbReference type="OMA" id="ISGCYAR"/>
<dbReference type="GO" id="GO:0016593">
    <property type="term" value="C:Cdc73/Paf1 complex"/>
    <property type="evidence" value="ECO:0007669"/>
    <property type="project" value="TreeGrafter"/>
</dbReference>
<dbReference type="SMART" id="SM00719">
    <property type="entry name" value="Plus3"/>
    <property type="match status" value="1"/>
</dbReference>
<feature type="domain" description="Plus3" evidence="6">
    <location>
        <begin position="205"/>
        <end position="337"/>
    </location>
</feature>
<organism evidence="7 8">
    <name type="scientific">Serendipita indica (strain DSM 11827)</name>
    <name type="common">Root endophyte fungus</name>
    <name type="synonym">Piriformospora indica</name>
    <dbReference type="NCBI Taxonomy" id="1109443"/>
    <lineage>
        <taxon>Eukaryota</taxon>
        <taxon>Fungi</taxon>
        <taxon>Dikarya</taxon>
        <taxon>Basidiomycota</taxon>
        <taxon>Agaricomycotina</taxon>
        <taxon>Agaricomycetes</taxon>
        <taxon>Sebacinales</taxon>
        <taxon>Serendipitaceae</taxon>
        <taxon>Serendipita</taxon>
    </lineage>
</organism>
<sequence>MSDDFLLDDELYELATGGDKKRKKRPSEGKSSRKRARTDLGGSDMDDSDEGTDAENPYPFEGKYKSFKEKMELEELPEMERESILAQRLEEMQRIADRHNLSKLMANRGDGGGLADDSVAQAAKRKRNMTNSAREKASTRDALKASRKAREERRAHHTPGTRESPSKRRRSSSSASSDMNMSTDEEEKPRSRKRSENKVEEDNRDITVQDLGRLQLTRTQLAKEYMKPWFEEYVTGAWVRYLIGSNEGKAVYRICEIKSIGSRTVLPYTVENVTMNQQLELAFAKSTRLFNMDKVSNSAFTEREFDRLVATCKQERCPLPKPSQIQEKRQGMKACEARNLTEADVAAMIARRRTINPNEVSFSQRIAEGSRIRQELNAALARSDNAEVTRLRAELDAYNAKYGENDSAYSGSEHEIARRPGIKRENSAAGSGAESLLEELSRRNRQLNHEHARKVQIADAERRRRAHQERLKEEAAKAAAAQKDGSDINVQKMEDVVDKNPDLANKDIGTKMAHMVEIDLPDF</sequence>
<dbReference type="eggNOG" id="KOG2402">
    <property type="taxonomic scope" value="Eukaryota"/>
</dbReference>
<dbReference type="InterPro" id="IPR036128">
    <property type="entry name" value="Plus3-like_sf"/>
</dbReference>
<dbReference type="EMBL" id="CAFZ01000076">
    <property type="protein sequence ID" value="CCA70248.1"/>
    <property type="molecule type" value="Genomic_DNA"/>
</dbReference>
<feature type="region of interest" description="Disordered" evidence="5">
    <location>
        <begin position="475"/>
        <end position="494"/>
    </location>
</feature>
<feature type="compositionally biased region" description="Basic and acidic residues" evidence="5">
    <location>
        <begin position="133"/>
        <end position="154"/>
    </location>
</feature>
<dbReference type="GO" id="GO:1990269">
    <property type="term" value="F:RNA polymerase II C-terminal domain phosphoserine binding"/>
    <property type="evidence" value="ECO:0007669"/>
    <property type="project" value="TreeGrafter"/>
</dbReference>
<feature type="compositionally biased region" description="Acidic residues" evidence="5">
    <location>
        <begin position="44"/>
        <end position="53"/>
    </location>
</feature>
<feature type="compositionally biased region" description="Basic and acidic residues" evidence="5">
    <location>
        <begin position="194"/>
        <end position="206"/>
    </location>
</feature>
<comment type="caution">
    <text evidence="7">The sequence shown here is derived from an EMBL/GenBank/DDBJ whole genome shotgun (WGS) entry which is preliminary data.</text>
</comment>
<dbReference type="Pfam" id="PF03126">
    <property type="entry name" value="Plus-3"/>
    <property type="match status" value="1"/>
</dbReference>
<keyword evidence="3" id="KW-0804">Transcription</keyword>
<keyword evidence="4" id="KW-0539">Nucleus</keyword>
<feature type="region of interest" description="Disordered" evidence="5">
    <location>
        <begin position="403"/>
        <end position="435"/>
    </location>
</feature>
<dbReference type="STRING" id="1109443.G4TFZ9"/>
<reference evidence="7 8" key="1">
    <citation type="journal article" date="2011" name="PLoS Pathog.">
        <title>Endophytic Life Strategies Decoded by Genome and Transcriptome Analyses of the Mutualistic Root Symbiont Piriformospora indica.</title>
        <authorList>
            <person name="Zuccaro A."/>
            <person name="Lahrmann U."/>
            <person name="Guldener U."/>
            <person name="Langen G."/>
            <person name="Pfiffi S."/>
            <person name="Biedenkopf D."/>
            <person name="Wong P."/>
            <person name="Samans B."/>
            <person name="Grimm C."/>
            <person name="Basiewicz M."/>
            <person name="Murat C."/>
            <person name="Martin F."/>
            <person name="Kogel K.H."/>
        </authorList>
    </citation>
    <scope>NUCLEOTIDE SEQUENCE [LARGE SCALE GENOMIC DNA]</scope>
    <source>
        <strain evidence="7 8">DSM 11827</strain>
    </source>
</reference>
<dbReference type="AlphaFoldDB" id="G4TFZ9"/>
<dbReference type="OrthoDB" id="166375at2759"/>
<keyword evidence="8" id="KW-1185">Reference proteome</keyword>
<proteinExistence type="predicted"/>
<evidence type="ECO:0000256" key="3">
    <source>
        <dbReference type="ARBA" id="ARBA00023163"/>
    </source>
</evidence>
<evidence type="ECO:0000256" key="2">
    <source>
        <dbReference type="ARBA" id="ARBA00023015"/>
    </source>
</evidence>
<dbReference type="Gene3D" id="3.90.70.200">
    <property type="entry name" value="Plus-3 domain"/>
    <property type="match status" value="1"/>
</dbReference>
<evidence type="ECO:0000313" key="7">
    <source>
        <dbReference type="EMBL" id="CCA70248.1"/>
    </source>
</evidence>
<dbReference type="FunCoup" id="G4TFZ9">
    <property type="interactions" value="652"/>
</dbReference>
<name>G4TFZ9_SERID</name>
<comment type="subcellular location">
    <subcellularLocation>
        <location evidence="1">Nucleus</location>
    </subcellularLocation>
</comment>
<dbReference type="Proteomes" id="UP000007148">
    <property type="component" value="Unassembled WGS sequence"/>
</dbReference>
<feature type="region of interest" description="Disordered" evidence="5">
    <location>
        <begin position="447"/>
        <end position="470"/>
    </location>
</feature>
<accession>G4TFZ9</accession>
<feature type="region of interest" description="Disordered" evidence="5">
    <location>
        <begin position="16"/>
        <end position="65"/>
    </location>
</feature>
<dbReference type="InParanoid" id="G4TFZ9"/>
<evidence type="ECO:0000256" key="4">
    <source>
        <dbReference type="ARBA" id="ARBA00023242"/>
    </source>
</evidence>
<dbReference type="GO" id="GO:0003677">
    <property type="term" value="F:DNA binding"/>
    <property type="evidence" value="ECO:0007669"/>
    <property type="project" value="InterPro"/>
</dbReference>
<dbReference type="SUPFAM" id="SSF159042">
    <property type="entry name" value="Plus3-like"/>
    <property type="match status" value="1"/>
</dbReference>
<dbReference type="PANTHER" id="PTHR13115:SF8">
    <property type="entry name" value="RNA POLYMERASE-ASSOCIATED PROTEIN RTF1 HOMOLOG"/>
    <property type="match status" value="1"/>
</dbReference>
<evidence type="ECO:0000256" key="5">
    <source>
        <dbReference type="SAM" id="MobiDB-lite"/>
    </source>
</evidence>
<gene>
    <name evidence="7" type="ORF">PIIN_04187</name>
</gene>
<dbReference type="PROSITE" id="PS51360">
    <property type="entry name" value="PLUS3"/>
    <property type="match status" value="1"/>
</dbReference>
<evidence type="ECO:0000256" key="1">
    <source>
        <dbReference type="ARBA" id="ARBA00004123"/>
    </source>
</evidence>